<feature type="region of interest" description="Disordered" evidence="1">
    <location>
        <begin position="1"/>
        <end position="59"/>
    </location>
</feature>
<dbReference type="InParanoid" id="G3H315"/>
<evidence type="ECO:0000313" key="3">
    <source>
        <dbReference type="Proteomes" id="UP000001075"/>
    </source>
</evidence>
<dbReference type="AlphaFoldDB" id="G3H315"/>
<dbReference type="Proteomes" id="UP000001075">
    <property type="component" value="Unassembled WGS sequence"/>
</dbReference>
<sequence>MHTSGQLRFSSHEFSPLGTSFRSSPGQRGLTDILDLKAPPPELGWQALHRDGHPPASVG</sequence>
<proteinExistence type="predicted"/>
<gene>
    <name evidence="2" type="ORF">I79_004621</name>
</gene>
<feature type="compositionally biased region" description="Polar residues" evidence="1">
    <location>
        <begin position="1"/>
        <end position="26"/>
    </location>
</feature>
<accession>G3H315</accession>
<evidence type="ECO:0000313" key="2">
    <source>
        <dbReference type="EMBL" id="EGW04223.1"/>
    </source>
</evidence>
<name>G3H315_CRIGR</name>
<organism evidence="2 3">
    <name type="scientific">Cricetulus griseus</name>
    <name type="common">Chinese hamster</name>
    <name type="synonym">Cricetulus barabensis griseus</name>
    <dbReference type="NCBI Taxonomy" id="10029"/>
    <lineage>
        <taxon>Eukaryota</taxon>
        <taxon>Metazoa</taxon>
        <taxon>Chordata</taxon>
        <taxon>Craniata</taxon>
        <taxon>Vertebrata</taxon>
        <taxon>Euteleostomi</taxon>
        <taxon>Mammalia</taxon>
        <taxon>Eutheria</taxon>
        <taxon>Euarchontoglires</taxon>
        <taxon>Glires</taxon>
        <taxon>Rodentia</taxon>
        <taxon>Myomorpha</taxon>
        <taxon>Muroidea</taxon>
        <taxon>Cricetidae</taxon>
        <taxon>Cricetinae</taxon>
        <taxon>Cricetulus</taxon>
    </lineage>
</organism>
<protein>
    <submittedName>
        <fullName evidence="2">Uncharacterized protein</fullName>
    </submittedName>
</protein>
<evidence type="ECO:0000256" key="1">
    <source>
        <dbReference type="SAM" id="MobiDB-lite"/>
    </source>
</evidence>
<dbReference type="EMBL" id="JH000121">
    <property type="protein sequence ID" value="EGW04223.1"/>
    <property type="molecule type" value="Genomic_DNA"/>
</dbReference>
<reference evidence="3" key="1">
    <citation type="journal article" date="2011" name="Nat. Biotechnol.">
        <title>The genomic sequence of the Chinese hamster ovary (CHO)-K1 cell line.</title>
        <authorList>
            <person name="Xu X."/>
            <person name="Nagarajan H."/>
            <person name="Lewis N.E."/>
            <person name="Pan S."/>
            <person name="Cai Z."/>
            <person name="Liu X."/>
            <person name="Chen W."/>
            <person name="Xie M."/>
            <person name="Wang W."/>
            <person name="Hammond S."/>
            <person name="Andersen M.R."/>
            <person name="Neff N."/>
            <person name="Passarelli B."/>
            <person name="Koh W."/>
            <person name="Fan H.C."/>
            <person name="Wang J."/>
            <person name="Gui Y."/>
            <person name="Lee K.H."/>
            <person name="Betenbaugh M.J."/>
            <person name="Quake S.R."/>
            <person name="Famili I."/>
            <person name="Palsson B.O."/>
            <person name="Wang J."/>
        </authorList>
    </citation>
    <scope>NUCLEOTIDE SEQUENCE [LARGE SCALE GENOMIC DNA]</scope>
    <source>
        <strain evidence="3">CHO K1 cell line</strain>
    </source>
</reference>